<keyword evidence="2" id="KW-0012">Acyltransferase</keyword>
<evidence type="ECO:0000256" key="1">
    <source>
        <dbReference type="ARBA" id="ARBA00022679"/>
    </source>
</evidence>
<proteinExistence type="predicted"/>
<dbReference type="EMBL" id="LPJR01000001">
    <property type="protein sequence ID" value="KWF37842.1"/>
    <property type="molecule type" value="Genomic_DNA"/>
</dbReference>
<dbReference type="PANTHER" id="PTHR43877:SF2">
    <property type="entry name" value="AMINOALKYLPHOSPHONATE N-ACETYLTRANSFERASE-RELATED"/>
    <property type="match status" value="1"/>
</dbReference>
<dbReference type="OrthoDB" id="1188001at2"/>
<organism evidence="4 5">
    <name type="scientific">Burkholderia pseudomultivorans</name>
    <dbReference type="NCBI Taxonomy" id="1207504"/>
    <lineage>
        <taxon>Bacteria</taxon>
        <taxon>Pseudomonadati</taxon>
        <taxon>Pseudomonadota</taxon>
        <taxon>Betaproteobacteria</taxon>
        <taxon>Burkholderiales</taxon>
        <taxon>Burkholderiaceae</taxon>
        <taxon>Burkholderia</taxon>
        <taxon>Burkholderia cepacia complex</taxon>
    </lineage>
</organism>
<dbReference type="PROSITE" id="PS51186">
    <property type="entry name" value="GNAT"/>
    <property type="match status" value="1"/>
</dbReference>
<dbReference type="InterPro" id="IPR016181">
    <property type="entry name" value="Acyl_CoA_acyltransferase"/>
</dbReference>
<name>A0A132ENM4_9BURK</name>
<evidence type="ECO:0000259" key="3">
    <source>
        <dbReference type="PROSITE" id="PS51186"/>
    </source>
</evidence>
<evidence type="ECO:0000256" key="2">
    <source>
        <dbReference type="ARBA" id="ARBA00023315"/>
    </source>
</evidence>
<dbReference type="Gene3D" id="3.40.630.30">
    <property type="match status" value="1"/>
</dbReference>
<dbReference type="InterPro" id="IPR050832">
    <property type="entry name" value="Bact_Acetyltransf"/>
</dbReference>
<reference evidence="4 5" key="1">
    <citation type="submission" date="2015-11" db="EMBL/GenBank/DDBJ databases">
        <title>Expanding the genomic diversity of Burkholderia species for the development of highly accurate diagnostics.</title>
        <authorList>
            <person name="Sahl J."/>
            <person name="Keim P."/>
            <person name="Wagner D."/>
        </authorList>
    </citation>
    <scope>NUCLEOTIDE SEQUENCE [LARGE SCALE GENOMIC DNA]</scope>
    <source>
        <strain evidence="4 5">MSMB368WGS</strain>
    </source>
</reference>
<feature type="domain" description="N-acetyltransferase" evidence="3">
    <location>
        <begin position="4"/>
        <end position="165"/>
    </location>
</feature>
<dbReference type="InterPro" id="IPR000182">
    <property type="entry name" value="GNAT_dom"/>
</dbReference>
<dbReference type="GO" id="GO:0016747">
    <property type="term" value="F:acyltransferase activity, transferring groups other than amino-acyl groups"/>
    <property type="evidence" value="ECO:0007669"/>
    <property type="project" value="InterPro"/>
</dbReference>
<comment type="caution">
    <text evidence="4">The sequence shown here is derived from an EMBL/GenBank/DDBJ whole genome shotgun (WGS) entry which is preliminary data.</text>
</comment>
<dbReference type="PANTHER" id="PTHR43877">
    <property type="entry name" value="AMINOALKYLPHOSPHONATE N-ACETYLTRANSFERASE-RELATED-RELATED"/>
    <property type="match status" value="1"/>
</dbReference>
<dbReference type="Proteomes" id="UP000062912">
    <property type="component" value="Unassembled WGS sequence"/>
</dbReference>
<dbReference type="Pfam" id="PF00583">
    <property type="entry name" value="Acetyltransf_1"/>
    <property type="match status" value="1"/>
</dbReference>
<evidence type="ECO:0000313" key="5">
    <source>
        <dbReference type="Proteomes" id="UP000062912"/>
    </source>
</evidence>
<gene>
    <name evidence="4" type="ORF">WT56_03855</name>
</gene>
<dbReference type="AlphaFoldDB" id="A0A132ENM4"/>
<dbReference type="CDD" id="cd04301">
    <property type="entry name" value="NAT_SF"/>
    <property type="match status" value="1"/>
</dbReference>
<accession>A0A132ENM4</accession>
<protein>
    <submittedName>
        <fullName evidence="4">GCN5 family acetyltransferase</fullName>
    </submittedName>
</protein>
<dbReference type="SUPFAM" id="SSF55729">
    <property type="entry name" value="Acyl-CoA N-acyltransferases (Nat)"/>
    <property type="match status" value="1"/>
</dbReference>
<evidence type="ECO:0000313" key="4">
    <source>
        <dbReference type="EMBL" id="KWF37842.1"/>
    </source>
</evidence>
<sequence length="168" mass="18748">MTKMVVRRAGEPDVPVLLQIRNDAHARKVAHRDYAWGHAGDGFSERWVRNNVAEQDVYVVEREGMAIGTFSLRLDLDDHWGPQAPVAGYVHGLCVREGFNGCGLGGFMLNWCAETVRSLNRRFVRLDCAVHNAKLCAYYESLGFVRAGLYPEPGPGGQVWSLYEKPVG</sequence>
<keyword evidence="1 4" id="KW-0808">Transferase</keyword>